<feature type="domain" description="Anticodon-binding" evidence="2">
    <location>
        <begin position="132"/>
        <end position="206"/>
    </location>
</feature>
<dbReference type="GO" id="GO:0017101">
    <property type="term" value="C:aminoacyl-tRNA synthetase multienzyme complex"/>
    <property type="evidence" value="ECO:0007669"/>
    <property type="project" value="TreeGrafter"/>
</dbReference>
<dbReference type="GO" id="GO:0005524">
    <property type="term" value="F:ATP binding"/>
    <property type="evidence" value="ECO:0007669"/>
    <property type="project" value="InterPro"/>
</dbReference>
<dbReference type="GO" id="GO:0005737">
    <property type="term" value="C:cytoplasm"/>
    <property type="evidence" value="ECO:0007669"/>
    <property type="project" value="InterPro"/>
</dbReference>
<dbReference type="Proteomes" id="UP000604046">
    <property type="component" value="Unassembled WGS sequence"/>
</dbReference>
<dbReference type="GO" id="GO:0004827">
    <property type="term" value="F:proline-tRNA ligase activity"/>
    <property type="evidence" value="ECO:0007669"/>
    <property type="project" value="InterPro"/>
</dbReference>
<reference evidence="3" key="1">
    <citation type="submission" date="2021-02" db="EMBL/GenBank/DDBJ databases">
        <authorList>
            <person name="Dougan E. K."/>
            <person name="Rhodes N."/>
            <person name="Thang M."/>
            <person name="Chan C."/>
        </authorList>
    </citation>
    <scope>NUCLEOTIDE SEQUENCE</scope>
</reference>
<accession>A0A812TAW1</accession>
<protein>
    <submittedName>
        <fullName evidence="3">OVA6 protein</fullName>
    </submittedName>
</protein>
<dbReference type="PANTHER" id="PTHR43382:SF3">
    <property type="entry name" value="PROLINE--TRNA LIGASE, CHLOROPLASTIC_MITOCHONDRIAL"/>
    <property type="match status" value="1"/>
</dbReference>
<dbReference type="Gene3D" id="3.40.50.800">
    <property type="entry name" value="Anticodon-binding domain"/>
    <property type="match status" value="1"/>
</dbReference>
<feature type="region of interest" description="Disordered" evidence="1">
    <location>
        <begin position="92"/>
        <end position="125"/>
    </location>
</feature>
<feature type="region of interest" description="Disordered" evidence="1">
    <location>
        <begin position="247"/>
        <end position="296"/>
    </location>
</feature>
<name>A0A812TAW1_9DINO</name>
<dbReference type="AlphaFoldDB" id="A0A812TAW1"/>
<feature type="compositionally biased region" description="Polar residues" evidence="1">
    <location>
        <begin position="281"/>
        <end position="290"/>
    </location>
</feature>
<dbReference type="InterPro" id="IPR004499">
    <property type="entry name" value="Pro-tRNA-ligase_IIa_arc-type"/>
</dbReference>
<keyword evidence="4" id="KW-1185">Reference proteome</keyword>
<gene>
    <name evidence="3" type="primary">OVA6</name>
    <name evidence="3" type="ORF">SNAT2548_LOCUS28764</name>
</gene>
<feature type="compositionally biased region" description="Basic and acidic residues" evidence="1">
    <location>
        <begin position="113"/>
        <end position="125"/>
    </location>
</feature>
<dbReference type="EMBL" id="CAJNDS010002530">
    <property type="protein sequence ID" value="CAE7513889.1"/>
    <property type="molecule type" value="Genomic_DNA"/>
</dbReference>
<evidence type="ECO:0000256" key="1">
    <source>
        <dbReference type="SAM" id="MobiDB-lite"/>
    </source>
</evidence>
<evidence type="ECO:0000259" key="2">
    <source>
        <dbReference type="Pfam" id="PF03129"/>
    </source>
</evidence>
<dbReference type="SUPFAM" id="SSF52954">
    <property type="entry name" value="Class II aaRS ABD-related"/>
    <property type="match status" value="1"/>
</dbReference>
<dbReference type="GO" id="GO:0006433">
    <property type="term" value="P:prolyl-tRNA aminoacylation"/>
    <property type="evidence" value="ECO:0007669"/>
    <property type="project" value="InterPro"/>
</dbReference>
<proteinExistence type="predicted"/>
<organism evidence="3 4">
    <name type="scientific">Symbiodinium natans</name>
    <dbReference type="NCBI Taxonomy" id="878477"/>
    <lineage>
        <taxon>Eukaryota</taxon>
        <taxon>Sar</taxon>
        <taxon>Alveolata</taxon>
        <taxon>Dinophyceae</taxon>
        <taxon>Suessiales</taxon>
        <taxon>Symbiodiniaceae</taxon>
        <taxon>Symbiodinium</taxon>
    </lineage>
</organism>
<dbReference type="Pfam" id="PF03129">
    <property type="entry name" value="HGTP_anticodon"/>
    <property type="match status" value="1"/>
</dbReference>
<dbReference type="PANTHER" id="PTHR43382">
    <property type="entry name" value="PROLYL-TRNA SYNTHETASE"/>
    <property type="match status" value="1"/>
</dbReference>
<evidence type="ECO:0000313" key="3">
    <source>
        <dbReference type="EMBL" id="CAE7513889.1"/>
    </source>
</evidence>
<dbReference type="InterPro" id="IPR036621">
    <property type="entry name" value="Anticodon-bd_dom_sf"/>
</dbReference>
<dbReference type="OrthoDB" id="548194at2759"/>
<dbReference type="InterPro" id="IPR004154">
    <property type="entry name" value="Anticodon-bd"/>
</dbReference>
<comment type="caution">
    <text evidence="3">The sequence shown here is derived from an EMBL/GenBank/DDBJ whole genome shotgun (WGS) entry which is preliminary data.</text>
</comment>
<sequence>MVKKRKIDEEVLEEAVQTDSVQKKGLKSKKRKSQEAVESVAEESPAAAAVNGDADHAERLRRALQRDIQQLVLRLRSEGKTKAEIKAATQELKAQRGAVRSSKSTKNNKKKQKWEADAAERRQTHLQRQHDLVVIPVVWRGRHDKLDVLQAAEDIKACLAQQGLDVWLDSRRHLTPGQKFSHWEHRGVMLRVEIGPQDLQAQVCQVCKAKLPGDYQSVERKKVPLPPAGARSLLLRLKEWGLSQIDVERRDGDSEDETAEAPRSRQSQQAAIAEPEDEVQGNWQPRTATSGKKKKGKARQAFPCTIKLNGEWVARKSLHGMCRTRYVPKKSFDASSTKAQKSVRAQACHASLPCCHLTCLRVHGICQGSQMTRGACH</sequence>
<feature type="compositionally biased region" description="Low complexity" evidence="1">
    <location>
        <begin position="36"/>
        <end position="52"/>
    </location>
</feature>
<feature type="region of interest" description="Disordered" evidence="1">
    <location>
        <begin position="13"/>
        <end position="54"/>
    </location>
</feature>
<evidence type="ECO:0000313" key="4">
    <source>
        <dbReference type="Proteomes" id="UP000604046"/>
    </source>
</evidence>